<feature type="region of interest" description="Disordered" evidence="1">
    <location>
        <begin position="1"/>
        <end position="42"/>
    </location>
</feature>
<reference evidence="2 3" key="1">
    <citation type="journal article" date="2023" name="Plants (Basel)">
        <title>Bridging the Gap: Combining Genomics and Transcriptomics Approaches to Understand Stylosanthes scabra, an Orphan Legume from the Brazilian Caatinga.</title>
        <authorList>
            <person name="Ferreira-Neto J.R.C."/>
            <person name="da Silva M.D."/>
            <person name="Binneck E."/>
            <person name="de Melo N.F."/>
            <person name="da Silva R.H."/>
            <person name="de Melo A.L.T.M."/>
            <person name="Pandolfi V."/>
            <person name="Bustamante F.O."/>
            <person name="Brasileiro-Vidal A.C."/>
            <person name="Benko-Iseppon A.M."/>
        </authorList>
    </citation>
    <scope>NUCLEOTIDE SEQUENCE [LARGE SCALE GENOMIC DNA]</scope>
    <source>
        <tissue evidence="2">Leaves</tissue>
    </source>
</reference>
<proteinExistence type="predicted"/>
<keyword evidence="3" id="KW-1185">Reference proteome</keyword>
<protein>
    <submittedName>
        <fullName evidence="2">Uncharacterized protein</fullName>
    </submittedName>
</protein>
<evidence type="ECO:0000313" key="3">
    <source>
        <dbReference type="Proteomes" id="UP001341840"/>
    </source>
</evidence>
<evidence type="ECO:0000313" key="2">
    <source>
        <dbReference type="EMBL" id="MED6194613.1"/>
    </source>
</evidence>
<gene>
    <name evidence="2" type="ORF">PIB30_030107</name>
</gene>
<name>A0ABU6XD67_9FABA</name>
<organism evidence="2 3">
    <name type="scientific">Stylosanthes scabra</name>
    <dbReference type="NCBI Taxonomy" id="79078"/>
    <lineage>
        <taxon>Eukaryota</taxon>
        <taxon>Viridiplantae</taxon>
        <taxon>Streptophyta</taxon>
        <taxon>Embryophyta</taxon>
        <taxon>Tracheophyta</taxon>
        <taxon>Spermatophyta</taxon>
        <taxon>Magnoliopsida</taxon>
        <taxon>eudicotyledons</taxon>
        <taxon>Gunneridae</taxon>
        <taxon>Pentapetalae</taxon>
        <taxon>rosids</taxon>
        <taxon>fabids</taxon>
        <taxon>Fabales</taxon>
        <taxon>Fabaceae</taxon>
        <taxon>Papilionoideae</taxon>
        <taxon>50 kb inversion clade</taxon>
        <taxon>dalbergioids sensu lato</taxon>
        <taxon>Dalbergieae</taxon>
        <taxon>Pterocarpus clade</taxon>
        <taxon>Stylosanthes</taxon>
    </lineage>
</organism>
<comment type="caution">
    <text evidence="2">The sequence shown here is derived from an EMBL/GenBank/DDBJ whole genome shotgun (WGS) entry which is preliminary data.</text>
</comment>
<evidence type="ECO:0000256" key="1">
    <source>
        <dbReference type="SAM" id="MobiDB-lite"/>
    </source>
</evidence>
<sequence>MSFGFGGDRGIHGLGREPAMASLGGGGGKSELQRRREPLPSSSRLSLLNAHMELDLSFTGDGDEVPVKSIFVVLSLNSCFSLSLAVDLSFSLPPATAFPCRRRHLSSLFPLCPCVCV</sequence>
<accession>A0ABU6XD67</accession>
<dbReference type="EMBL" id="JASCZI010211573">
    <property type="protein sequence ID" value="MED6194613.1"/>
    <property type="molecule type" value="Genomic_DNA"/>
</dbReference>
<dbReference type="Proteomes" id="UP001341840">
    <property type="component" value="Unassembled WGS sequence"/>
</dbReference>